<evidence type="ECO:0000313" key="9">
    <source>
        <dbReference type="EMBL" id="HFX12844.1"/>
    </source>
</evidence>
<evidence type="ECO:0000256" key="1">
    <source>
        <dbReference type="ARBA" id="ARBA00022448"/>
    </source>
</evidence>
<keyword evidence="7" id="KW-0732">Signal</keyword>
<dbReference type="PANTHER" id="PTHR36118:SF1">
    <property type="entry name" value="ION-TRANSLOCATING OXIDOREDUCTASE COMPLEX SUBUNIT G"/>
    <property type="match status" value="1"/>
</dbReference>
<keyword evidence="6" id="KW-0472">Membrane</keyword>
<proteinExistence type="inferred from homology"/>
<comment type="similarity">
    <text evidence="6">Belongs to the RnfG family.</text>
</comment>
<evidence type="ECO:0000256" key="6">
    <source>
        <dbReference type="HAMAP-Rule" id="MF_00479"/>
    </source>
</evidence>
<dbReference type="GO" id="GO:0009055">
    <property type="term" value="F:electron transfer activity"/>
    <property type="evidence" value="ECO:0007669"/>
    <property type="project" value="InterPro"/>
</dbReference>
<evidence type="ECO:0000256" key="2">
    <source>
        <dbReference type="ARBA" id="ARBA00022553"/>
    </source>
</evidence>
<dbReference type="Pfam" id="PF04205">
    <property type="entry name" value="FMN_bind"/>
    <property type="match status" value="1"/>
</dbReference>
<keyword evidence="2 6" id="KW-0597">Phosphoprotein</keyword>
<feature type="modified residue" description="FMN phosphoryl threonine" evidence="6">
    <location>
        <position position="159"/>
    </location>
</feature>
<dbReference type="EMBL" id="DTIN01000009">
    <property type="protein sequence ID" value="HFX12844.1"/>
    <property type="molecule type" value="Genomic_DNA"/>
</dbReference>
<reference evidence="9" key="1">
    <citation type="journal article" date="2020" name="mSystems">
        <title>Genome- and Community-Level Interaction Insights into Carbon Utilization and Element Cycling Functions of Hydrothermarchaeota in Hydrothermal Sediment.</title>
        <authorList>
            <person name="Zhou Z."/>
            <person name="Liu Y."/>
            <person name="Xu W."/>
            <person name="Pan J."/>
            <person name="Luo Z.H."/>
            <person name="Li M."/>
        </authorList>
    </citation>
    <scope>NUCLEOTIDE SEQUENCE [LARGE SCALE GENOMIC DNA]</scope>
    <source>
        <strain evidence="9">SpSt-81</strain>
    </source>
</reference>
<dbReference type="AlphaFoldDB" id="A0A7C3RL14"/>
<evidence type="ECO:0000256" key="3">
    <source>
        <dbReference type="ARBA" id="ARBA00022630"/>
    </source>
</evidence>
<comment type="function">
    <text evidence="6">Part of a membrane-bound complex that couples electron transfer with translocation of ions across the membrane.</text>
</comment>
<protein>
    <recommendedName>
        <fullName evidence="6">Ion-translocating oxidoreductase complex subunit G</fullName>
        <ecNumber evidence="6">7.-.-.-</ecNumber>
    </recommendedName>
    <alternativeName>
        <fullName evidence="6">Rnf electron transport complex subunit G</fullName>
    </alternativeName>
</protein>
<keyword evidence="6" id="KW-0812">Transmembrane</keyword>
<dbReference type="SMART" id="SM00900">
    <property type="entry name" value="FMN_bind"/>
    <property type="match status" value="1"/>
</dbReference>
<feature type="chain" id="PRO_5028226585" description="Ion-translocating oxidoreductase complex subunit G" evidence="7">
    <location>
        <begin position="24"/>
        <end position="178"/>
    </location>
</feature>
<evidence type="ECO:0000256" key="7">
    <source>
        <dbReference type="SAM" id="SignalP"/>
    </source>
</evidence>
<keyword evidence="4 6" id="KW-0288">FMN</keyword>
<comment type="subcellular location">
    <subcellularLocation>
        <location evidence="6">Cell membrane</location>
        <topology evidence="6">Single-pass membrane protein</topology>
    </subcellularLocation>
</comment>
<dbReference type="InterPro" id="IPR007329">
    <property type="entry name" value="FMN-bd"/>
</dbReference>
<dbReference type="NCBIfam" id="TIGR01947">
    <property type="entry name" value="rnfG"/>
    <property type="match status" value="1"/>
</dbReference>
<accession>A0A7C3RL14</accession>
<dbReference type="GO" id="GO:0022900">
    <property type="term" value="P:electron transport chain"/>
    <property type="evidence" value="ECO:0007669"/>
    <property type="project" value="UniProtKB-UniRule"/>
</dbReference>
<keyword evidence="3 6" id="KW-0285">Flavoprotein</keyword>
<dbReference type="InterPro" id="IPR010209">
    <property type="entry name" value="Ion_transpt_RnfG/RsxG"/>
</dbReference>
<comment type="subunit">
    <text evidence="6">The complex is composed of six subunits: RnfA, RnfB, RnfC, RnfD, RnfE and RnfG.</text>
</comment>
<evidence type="ECO:0000256" key="5">
    <source>
        <dbReference type="ARBA" id="ARBA00022982"/>
    </source>
</evidence>
<feature type="signal peptide" evidence="7">
    <location>
        <begin position="1"/>
        <end position="23"/>
    </location>
</feature>
<keyword evidence="1 6" id="KW-0813">Transport</keyword>
<keyword evidence="6" id="KW-1278">Translocase</keyword>
<evidence type="ECO:0000256" key="4">
    <source>
        <dbReference type="ARBA" id="ARBA00022643"/>
    </source>
</evidence>
<dbReference type="GO" id="GO:0010181">
    <property type="term" value="F:FMN binding"/>
    <property type="evidence" value="ECO:0007669"/>
    <property type="project" value="InterPro"/>
</dbReference>
<keyword evidence="6" id="KW-1003">Cell membrane</keyword>
<name>A0A7C3RL14_DICTH</name>
<keyword evidence="6" id="KW-1133">Transmembrane helix</keyword>
<organism evidence="9">
    <name type="scientific">Dictyoglomus thermophilum</name>
    <dbReference type="NCBI Taxonomy" id="14"/>
    <lineage>
        <taxon>Bacteria</taxon>
        <taxon>Pseudomonadati</taxon>
        <taxon>Dictyoglomota</taxon>
        <taxon>Dictyoglomia</taxon>
        <taxon>Dictyoglomales</taxon>
        <taxon>Dictyoglomaceae</taxon>
        <taxon>Dictyoglomus</taxon>
    </lineage>
</organism>
<sequence>MKQILRYGLILFLVCSISAGVLAFTYENTQRVIESNRKKEKERILKEIIPEATDFKKVENPPKSDSNLVKITEVYIAYKGNEKTGTVWEVTSKGYSSDILMIIGTNKEGKISHITILSQQETPGLGTEIVKDSFLNQFIGRDTPNLEVKKNVTPVSGATISSSAIVRAVNEVLKHKNF</sequence>
<keyword evidence="5 6" id="KW-0249">Electron transport</keyword>
<dbReference type="PIRSF" id="PIRSF006091">
    <property type="entry name" value="E_trnsport_RnfG"/>
    <property type="match status" value="1"/>
</dbReference>
<evidence type="ECO:0000259" key="8">
    <source>
        <dbReference type="SMART" id="SM00900"/>
    </source>
</evidence>
<dbReference type="PANTHER" id="PTHR36118">
    <property type="entry name" value="ION-TRANSLOCATING OXIDOREDUCTASE COMPLEX SUBUNIT G"/>
    <property type="match status" value="1"/>
</dbReference>
<feature type="domain" description="FMN-binding" evidence="8">
    <location>
        <begin position="94"/>
        <end position="176"/>
    </location>
</feature>
<dbReference type="GO" id="GO:0005886">
    <property type="term" value="C:plasma membrane"/>
    <property type="evidence" value="ECO:0007669"/>
    <property type="project" value="UniProtKB-SubCell"/>
</dbReference>
<dbReference type="HAMAP" id="MF_00479">
    <property type="entry name" value="RsxG_RnfG"/>
    <property type="match status" value="1"/>
</dbReference>
<comment type="cofactor">
    <cofactor evidence="6">
        <name>FMN</name>
        <dbReference type="ChEBI" id="CHEBI:58210"/>
    </cofactor>
</comment>
<comment type="caution">
    <text evidence="9">The sequence shown here is derived from an EMBL/GenBank/DDBJ whole genome shotgun (WGS) entry which is preliminary data.</text>
</comment>
<dbReference type="EC" id="7.-.-.-" evidence="6"/>
<gene>
    <name evidence="6" type="primary">rnfG</name>
    <name evidence="9" type="ORF">ENW00_01635</name>
</gene>